<protein>
    <submittedName>
        <fullName evidence="1">DUF3078 domain-containing protein</fullName>
    </submittedName>
</protein>
<dbReference type="AlphaFoldDB" id="A0AAE3QVT9"/>
<dbReference type="RefSeq" id="WP_313985681.1">
    <property type="nucleotide sequence ID" value="NZ_JASJOS010000014.1"/>
</dbReference>
<gene>
    <name evidence="1" type="ORF">QNI16_28210</name>
</gene>
<organism evidence="1 2">
    <name type="scientific">Xanthocytophaga flava</name>
    <dbReference type="NCBI Taxonomy" id="3048013"/>
    <lineage>
        <taxon>Bacteria</taxon>
        <taxon>Pseudomonadati</taxon>
        <taxon>Bacteroidota</taxon>
        <taxon>Cytophagia</taxon>
        <taxon>Cytophagales</taxon>
        <taxon>Rhodocytophagaceae</taxon>
        <taxon>Xanthocytophaga</taxon>
    </lineage>
</organism>
<sequence>MIKKQLLTVLFLSITFVGYTQTDTLRADTTYWQKSFNGGINFNQASFSSNWAGGGVNSISLGGLINGRALYQKEKWSWDNVADLQLGFVKQQNIGVRKAADQLYLNSVAGYKIANHLDLFMSGTFNSFFAAGYKYGERDSNNDGTKDSDLFVSRFFSPAFLTFAWGLAYKPVDWFSLRVSPFAPRFTFVTDDAVRYRETVAGSGVFVQDPTAVAYGVAAGKTVRTEWLAFQLQSELNKDIAPNVNLKVRYQMFLNYETFDPDHRLDISLTAKINRFFSSTFGLTSIYDSDISGDIQVQQVLGIGFLYNVTTFKEAKK</sequence>
<dbReference type="Pfam" id="PF11276">
    <property type="entry name" value="DUF3078"/>
    <property type="match status" value="1"/>
</dbReference>
<comment type="caution">
    <text evidence="1">The sequence shown here is derived from an EMBL/GenBank/DDBJ whole genome shotgun (WGS) entry which is preliminary data.</text>
</comment>
<name>A0AAE3QVT9_9BACT</name>
<reference evidence="1" key="1">
    <citation type="submission" date="2023-05" db="EMBL/GenBank/DDBJ databases">
        <authorList>
            <person name="Zhang X."/>
        </authorList>
    </citation>
    <scope>NUCLEOTIDE SEQUENCE</scope>
    <source>
        <strain evidence="1">YF14B1</strain>
    </source>
</reference>
<evidence type="ECO:0000313" key="1">
    <source>
        <dbReference type="EMBL" id="MDJ1484415.1"/>
    </source>
</evidence>
<dbReference type="Proteomes" id="UP001241110">
    <property type="component" value="Unassembled WGS sequence"/>
</dbReference>
<proteinExistence type="predicted"/>
<evidence type="ECO:0000313" key="2">
    <source>
        <dbReference type="Proteomes" id="UP001241110"/>
    </source>
</evidence>
<dbReference type="EMBL" id="JASJOS010000014">
    <property type="protein sequence ID" value="MDJ1484415.1"/>
    <property type="molecule type" value="Genomic_DNA"/>
</dbReference>
<accession>A0AAE3QVT9</accession>
<dbReference type="InterPro" id="IPR021428">
    <property type="entry name" value="DUF3078"/>
</dbReference>